<dbReference type="GeneID" id="126885960"/>
<feature type="transmembrane region" description="Helical" evidence="2">
    <location>
        <begin position="1120"/>
        <end position="1146"/>
    </location>
</feature>
<dbReference type="Proteomes" id="UP001652700">
    <property type="component" value="Unplaced"/>
</dbReference>
<keyword evidence="2" id="KW-0472">Membrane</keyword>
<evidence type="ECO:0000256" key="1">
    <source>
        <dbReference type="SAM" id="MobiDB-lite"/>
    </source>
</evidence>
<organism evidence="3 4">
    <name type="scientific">Diabrotica virgifera virgifera</name>
    <name type="common">western corn rootworm</name>
    <dbReference type="NCBI Taxonomy" id="50390"/>
    <lineage>
        <taxon>Eukaryota</taxon>
        <taxon>Metazoa</taxon>
        <taxon>Ecdysozoa</taxon>
        <taxon>Arthropoda</taxon>
        <taxon>Hexapoda</taxon>
        <taxon>Insecta</taxon>
        <taxon>Pterygota</taxon>
        <taxon>Neoptera</taxon>
        <taxon>Endopterygota</taxon>
        <taxon>Coleoptera</taxon>
        <taxon>Polyphaga</taxon>
        <taxon>Cucujiformia</taxon>
        <taxon>Chrysomeloidea</taxon>
        <taxon>Chrysomelidae</taxon>
        <taxon>Galerucinae</taxon>
        <taxon>Diabroticina</taxon>
        <taxon>Diabroticites</taxon>
        <taxon>Diabrotica</taxon>
    </lineage>
</organism>
<feature type="compositionally biased region" description="Polar residues" evidence="1">
    <location>
        <begin position="608"/>
        <end position="621"/>
    </location>
</feature>
<dbReference type="EnsemblMetazoa" id="XM_050652787.1">
    <property type="protein sequence ID" value="XP_050508744.1"/>
    <property type="gene ID" value="LOC126885960"/>
</dbReference>
<keyword evidence="2" id="KW-0812">Transmembrane</keyword>
<reference evidence="3" key="1">
    <citation type="submission" date="2025-05" db="UniProtKB">
        <authorList>
            <consortium name="EnsemblMetazoa"/>
        </authorList>
    </citation>
    <scope>IDENTIFICATION</scope>
</reference>
<evidence type="ECO:0000313" key="4">
    <source>
        <dbReference type="Proteomes" id="UP001652700"/>
    </source>
</evidence>
<feature type="region of interest" description="Disordered" evidence="1">
    <location>
        <begin position="608"/>
        <end position="628"/>
    </location>
</feature>
<name>A0ABM5KEX6_DIAVI</name>
<accession>A0ABM5KEX6</accession>
<evidence type="ECO:0000256" key="2">
    <source>
        <dbReference type="SAM" id="Phobius"/>
    </source>
</evidence>
<evidence type="ECO:0000313" key="3">
    <source>
        <dbReference type="EnsemblMetazoa" id="XP_050508744.1"/>
    </source>
</evidence>
<proteinExistence type="predicted"/>
<keyword evidence="2" id="KW-1133">Transmembrane helix</keyword>
<sequence>MPDYLDQLLTDDLNNLEETDFETLWNTQQTSIPPITQPTFLNFLNNMNNNYQSTKHVKYDQPLFHPGAEEKESMLFTDDSIHTESPVYIPNIESNIRDLKTDIENIPQETITTWSPWNQIVKNTGTASKNSVFNPDLKEEKQLFQKLKSTIDHTLLHNTESTKPLTENHFQQTVQNVSAQSTNIIEHTLSNTLATDRNATQITLPYTKPEPFIPTEISTNIIGNVTDYSQNVTTLTNDQQSSSSIINRVLPDIHSIQLEKDTTTGSENSSVLQNIIDTVSSTETYTESDTLSNDTSNTENNSASYLRDIFSSASKAQKEPSIPTENSTISDRVTDYLQNITTESTTLNNDQESTSSTINRLLQNFHNTQVEKDTTNGSKNSTVLQNVIDSVSTTEPYTDPDTLFNATSNTENHSPSYSTEMFSSASKAQKESFIATENSTISDRVTDYLKNIIAESTTLNNDQESTMNRPLQNFYNTQLEKDTTTGSENSNVLQNVIDSVSTTNSDTLYNATSNTENNTPSKLREIFSLASTAQKESFIPTENSTISDRVIDYSQHITIESTALNNGHESSSSTMNRLLENFHNTQLEKGTTTGSEKSRMLQNVIDSVSTTETNTESDTLFNATSNTENNSSSYLREIFSSASKAQKEPFISTENSTISDSVTDYLQNIPAESTTLNNDQESTSSTMSRLLQNFHNTQLEKGTTGSENSSVLQNVIDSASTTETNTDSEIQNTLFNATSNTENNSPSFLREIFSSASKAQKQTFIPTENYIGTSDNITHYVQNITIESTTLTNSQEASSSLMSTILKDTTVVPNHSSMFQNIDPVRSTGKTPTTSVLETIVNQQMTTDFPPRTIPSMVQEVFSSTKPYFIETTETDSSSFQTSNIPDNRMEVLQNITAAFKEATTSTSDTEETLPTTVKHLLTDFQNKIVEQATTVSTTNSTDFTTLRDMNYSSNEMTPTTELLTTVPQHNIITHLSSSDTSSTVPTLFSSTDTYLTTTQQFSDTQFMERTAEVTKNMSSVFEDLKTTENVSTTTESVLEDQYFTPTIKNILTDLQNKSLQHTTSTKLPQFESRFGDFVDGVDVTEMPQISSILNITSEAPIFNTTIEHDPDPIFDEDRWLVYVGMGFVGAVIVLFLLSVFTYIYVRKMKKYSNYRLAPRRDTFSSVLSKFA</sequence>
<dbReference type="RefSeq" id="XP_050508744.1">
    <property type="nucleotide sequence ID" value="XM_050652787.1"/>
</dbReference>
<protein>
    <submittedName>
        <fullName evidence="3">Uncharacterized protein</fullName>
    </submittedName>
</protein>
<keyword evidence="4" id="KW-1185">Reference proteome</keyword>